<dbReference type="Pfam" id="PF24781">
    <property type="entry name" value="FANCA_helical"/>
    <property type="match status" value="1"/>
</dbReference>
<dbReference type="OrthoDB" id="2287188at2759"/>
<feature type="domain" description="Fanconi anaemia group A protein N-terminal" evidence="1">
    <location>
        <begin position="3"/>
        <end position="185"/>
    </location>
</feature>
<dbReference type="Pfam" id="PF24783">
    <property type="entry name" value="FANCA_arcN"/>
    <property type="match status" value="1"/>
</dbReference>
<dbReference type="GO" id="GO:0043240">
    <property type="term" value="C:Fanconi anaemia nuclear complex"/>
    <property type="evidence" value="ECO:0007669"/>
    <property type="project" value="InterPro"/>
</dbReference>
<dbReference type="STRING" id="400682.A0A1X7TZP0"/>
<dbReference type="EnsemblMetazoa" id="Aqu2.1.20593_001">
    <property type="protein sequence ID" value="Aqu2.1.20593_001"/>
    <property type="gene ID" value="Aqu2.1.20593"/>
</dbReference>
<dbReference type="PANTHER" id="PTHR12047">
    <property type="entry name" value="FANCONI ANEMIA GROUP A PROTEIN"/>
    <property type="match status" value="1"/>
</dbReference>
<dbReference type="InterPro" id="IPR055387">
    <property type="entry name" value="FANCA_arcN"/>
</dbReference>
<dbReference type="GO" id="GO:0036297">
    <property type="term" value="P:interstrand cross-link repair"/>
    <property type="evidence" value="ECO:0007669"/>
    <property type="project" value="InterPro"/>
</dbReference>
<evidence type="ECO:0000259" key="3">
    <source>
        <dbReference type="Pfam" id="PF24783"/>
    </source>
</evidence>
<feature type="domain" description="Fanconi anaemia group A protein helical" evidence="2">
    <location>
        <begin position="208"/>
        <end position="288"/>
    </location>
</feature>
<dbReference type="InParanoid" id="A0A1X7TZP0"/>
<dbReference type="Pfam" id="PF15865">
    <property type="entry name" value="Fanconi_A_N"/>
    <property type="match status" value="1"/>
</dbReference>
<organism evidence="4">
    <name type="scientific">Amphimedon queenslandica</name>
    <name type="common">Sponge</name>
    <dbReference type="NCBI Taxonomy" id="400682"/>
    <lineage>
        <taxon>Eukaryota</taxon>
        <taxon>Metazoa</taxon>
        <taxon>Porifera</taxon>
        <taxon>Demospongiae</taxon>
        <taxon>Heteroscleromorpha</taxon>
        <taxon>Haplosclerida</taxon>
        <taxon>Niphatidae</taxon>
        <taxon>Amphimedon</taxon>
    </lineage>
</organism>
<dbReference type="InterPro" id="IPR003516">
    <property type="entry name" value="FANCA"/>
</dbReference>
<proteinExistence type="predicted"/>
<accession>A0A1X7TZP0</accession>
<dbReference type="PANTHER" id="PTHR12047:SF2">
    <property type="entry name" value="FANCONI ANEMIA GROUP A PROTEIN"/>
    <property type="match status" value="1"/>
</dbReference>
<protein>
    <submittedName>
        <fullName evidence="4">Uncharacterized protein</fullName>
    </submittedName>
</protein>
<dbReference type="AlphaFoldDB" id="A0A1X7TZP0"/>
<evidence type="ECO:0000259" key="2">
    <source>
        <dbReference type="Pfam" id="PF24781"/>
    </source>
</evidence>
<evidence type="ECO:0000313" key="4">
    <source>
        <dbReference type="EnsemblMetazoa" id="Aqu2.1.20593_001"/>
    </source>
</evidence>
<feature type="domain" description="Fanconi anaemia group A protein arcN subdomain" evidence="3">
    <location>
        <begin position="312"/>
        <end position="489"/>
    </location>
</feature>
<evidence type="ECO:0000259" key="1">
    <source>
        <dbReference type="Pfam" id="PF15865"/>
    </source>
</evidence>
<sequence length="993" mass="113376">MLTRQNEVTLSCIEEGKSKLLSKVAMLMGHLLCWKNIIKISQSSNVNWFGLLQFVSCCVHTHIDHVTGFKKCITDLLLISLSQENEEYLIISLLLSRQGGMEGGHVFPSYGNWFKSVFGSSQHSLMDSKRTLTFLMKCLTNLINEDPPYCLQAHITFPPRKLAKCSQLVTGYIVKAKSRLDYLQVDYDYIDTNSTEDNVEINHEFSMAEVELNDILSSFEANNCQTIPNKLLEYQMFNQPYYTGRILRLLLAPRQIPSPPDTRERLIEALKKRDKSHQSMFAKYERECKKLNNSTSNGEGSSSSKMLLMYSPLEEKLERLKRHYEDNEDQLGPILSQVSTAINQVVSDIKKSIINNNDKSSKKHNGDICSPGLKEWEIQVVELLLKYITEIIIKISLPLHESEADITDKQFVLVDLFVKMLSSHTELHWPLVMMVYELLHDKYLELTDSHYYSLSVLCVSLYKEAVIYQDIVIRWQPCCALESLAIQDSTDYCLFFMSSLVHVNTEGMLKTAKFYCHFFHNLLTSGGADDILKAVVDNDSNVINIVNKFNYISKRLAAASLIDVPPKFNEEISDVIKMIDSLCEVPVMSQIMEATKFDPNVWLPWELSFDISSDFLTPLARRKFRRVALSSVPVVKQVELVLCSVLSLQMRYCSSHLLESIRAAINNNQFESIQLINELVGLATPTFERPLPLLMNSFAVVLEYHWSELCVLSEDNIIKENMSREMTNICEWAKSDFSAALFSFHFFSSSYLPGVSVFIFNTLTASSNADRIMLSFKTFIDRNQSKFDTKILLTFIFDCCVRKLSRSWAQLLESPLIENQLITISKFCLEREMQAWRIIASNNNSTEFITNFRRLFPSSYEQRVIPLVCIKILLPIKKPLVQKLALDSNLVQFIFTIHSNLLTSTEDYQLSGDSITNNTSTTAASDTGYEGLQSFCPAFYRHCTALVKTFIEFSSVPVLKNCLSWCHGSLKQSIKSKITNNNNNNNSETALLS</sequence>
<name>A0A1X7TZP0_AMPQE</name>
<dbReference type="InterPro" id="IPR055386">
    <property type="entry name" value="FANCA_helical"/>
</dbReference>
<dbReference type="InterPro" id="IPR031729">
    <property type="entry name" value="Fanconi_A_N"/>
</dbReference>
<reference evidence="4" key="1">
    <citation type="submission" date="2017-05" db="UniProtKB">
        <authorList>
            <consortium name="EnsemblMetazoa"/>
        </authorList>
    </citation>
    <scope>IDENTIFICATION</scope>
</reference>